<evidence type="ECO:0000313" key="3">
    <source>
        <dbReference type="EMBL" id="MVT07704.1"/>
    </source>
</evidence>
<proteinExistence type="predicted"/>
<feature type="region of interest" description="Disordered" evidence="1">
    <location>
        <begin position="105"/>
        <end position="131"/>
    </location>
</feature>
<evidence type="ECO:0000313" key="4">
    <source>
        <dbReference type="Proteomes" id="UP000461730"/>
    </source>
</evidence>
<keyword evidence="2" id="KW-0812">Transmembrane</keyword>
<organism evidence="3 4">
    <name type="scientific">Chitinophaga tropicalis</name>
    <dbReference type="NCBI Taxonomy" id="2683588"/>
    <lineage>
        <taxon>Bacteria</taxon>
        <taxon>Pseudomonadati</taxon>
        <taxon>Bacteroidota</taxon>
        <taxon>Chitinophagia</taxon>
        <taxon>Chitinophagales</taxon>
        <taxon>Chitinophagaceae</taxon>
        <taxon>Chitinophaga</taxon>
    </lineage>
</organism>
<dbReference type="Proteomes" id="UP000461730">
    <property type="component" value="Unassembled WGS sequence"/>
</dbReference>
<comment type="caution">
    <text evidence="3">The sequence shown here is derived from an EMBL/GenBank/DDBJ whole genome shotgun (WGS) entry which is preliminary data.</text>
</comment>
<reference evidence="3 4" key="1">
    <citation type="submission" date="2019-12" db="EMBL/GenBank/DDBJ databases">
        <title>Chitinophaga sp. strain ysch24 (GDMCC 1.1355), whole genome shotgun sequence.</title>
        <authorList>
            <person name="Zhang X."/>
        </authorList>
    </citation>
    <scope>NUCLEOTIDE SEQUENCE [LARGE SCALE GENOMIC DNA]</scope>
    <source>
        <strain evidence="4">ysch24</strain>
    </source>
</reference>
<dbReference type="InterPro" id="IPR025407">
    <property type="entry name" value="DUF4133"/>
</dbReference>
<dbReference type="EMBL" id="WRXN01000001">
    <property type="protein sequence ID" value="MVT07704.1"/>
    <property type="molecule type" value="Genomic_DNA"/>
</dbReference>
<dbReference type="AlphaFoldDB" id="A0A7K1U014"/>
<dbReference type="Pfam" id="PF13571">
    <property type="entry name" value="DUF4133"/>
    <property type="match status" value="1"/>
</dbReference>
<feature type="transmembrane region" description="Helical" evidence="2">
    <location>
        <begin position="50"/>
        <end position="71"/>
    </location>
</feature>
<name>A0A7K1U014_9BACT</name>
<sequence>MNTIYEINKGINRPLEFRGLKAQYIVYFVLGLIGLLVLFAVAFIAGVPTLICFAGTGVLGFVLYVNVYRYSNKYGSYGLMKEAAFRQVPAAIRCRTRKVFVDLNRSKKQDNDSGNGTVRGHSDRSAVDPAR</sequence>
<evidence type="ECO:0000256" key="1">
    <source>
        <dbReference type="SAM" id="MobiDB-lite"/>
    </source>
</evidence>
<protein>
    <submittedName>
        <fullName evidence="3">DUF4133 domain-containing protein</fullName>
    </submittedName>
</protein>
<keyword evidence="2" id="KW-1133">Transmembrane helix</keyword>
<gene>
    <name evidence="3" type="ORF">GO493_05485</name>
</gene>
<keyword evidence="2" id="KW-0472">Membrane</keyword>
<accession>A0A7K1U014</accession>
<evidence type="ECO:0000256" key="2">
    <source>
        <dbReference type="SAM" id="Phobius"/>
    </source>
</evidence>
<feature type="compositionally biased region" description="Basic and acidic residues" evidence="1">
    <location>
        <begin position="120"/>
        <end position="131"/>
    </location>
</feature>
<feature type="transmembrane region" description="Helical" evidence="2">
    <location>
        <begin position="24"/>
        <end position="44"/>
    </location>
</feature>
<keyword evidence="4" id="KW-1185">Reference proteome</keyword>